<dbReference type="AlphaFoldDB" id="A0A1H1MB11"/>
<evidence type="ECO:0000313" key="11">
    <source>
        <dbReference type="Proteomes" id="UP000199092"/>
    </source>
</evidence>
<feature type="transmembrane region" description="Helical" evidence="8">
    <location>
        <begin position="142"/>
        <end position="164"/>
    </location>
</feature>
<dbReference type="STRING" id="546871.SAMN04488543_0593"/>
<feature type="transmembrane region" description="Helical" evidence="8">
    <location>
        <begin position="192"/>
        <end position="211"/>
    </location>
</feature>
<evidence type="ECO:0000256" key="3">
    <source>
        <dbReference type="ARBA" id="ARBA00022448"/>
    </source>
</evidence>
<keyword evidence="5 8" id="KW-0812">Transmembrane</keyword>
<dbReference type="PANTHER" id="PTHR43271">
    <property type="entry name" value="BLL2771 PROTEIN"/>
    <property type="match status" value="1"/>
</dbReference>
<gene>
    <name evidence="10" type="ORF">SAMN04488543_0593</name>
</gene>
<feature type="transmembrane region" description="Helical" evidence="8">
    <location>
        <begin position="318"/>
        <end position="337"/>
    </location>
</feature>
<evidence type="ECO:0000256" key="8">
    <source>
        <dbReference type="SAM" id="Phobius"/>
    </source>
</evidence>
<feature type="transmembrane region" description="Helical" evidence="8">
    <location>
        <begin position="282"/>
        <end position="306"/>
    </location>
</feature>
<dbReference type="Pfam" id="PF07690">
    <property type="entry name" value="MFS_1"/>
    <property type="match status" value="1"/>
</dbReference>
<feature type="transmembrane region" description="Helical" evidence="8">
    <location>
        <begin position="56"/>
        <end position="80"/>
    </location>
</feature>
<feature type="transmembrane region" description="Helical" evidence="8">
    <location>
        <begin position="115"/>
        <end position="136"/>
    </location>
</feature>
<keyword evidence="11" id="KW-1185">Reference proteome</keyword>
<dbReference type="Proteomes" id="UP000199092">
    <property type="component" value="Chromosome I"/>
</dbReference>
<dbReference type="InterPro" id="IPR011701">
    <property type="entry name" value="MFS"/>
</dbReference>
<accession>A0A1H1MB11</accession>
<keyword evidence="4" id="KW-1003">Cell membrane</keyword>
<dbReference type="CDD" id="cd17324">
    <property type="entry name" value="MFS_NepI_like"/>
    <property type="match status" value="1"/>
</dbReference>
<keyword evidence="6 8" id="KW-1133">Transmembrane helix</keyword>
<proteinExistence type="inferred from homology"/>
<keyword evidence="7 8" id="KW-0472">Membrane</keyword>
<feature type="transmembrane region" description="Helical" evidence="8">
    <location>
        <begin position="258"/>
        <end position="276"/>
    </location>
</feature>
<sequence length="383" mass="38121">MFALLYSTQPLLPELSRWFGVSAAASTLTVSLTTLTLAVGLLVAGPLSERFGRTRLVTLSLVAATLLGVACAAAPTWGLLLAARSAQGLALAGLPAVAVAYLNEELDGAVAGQAIGLYVGGNALGGMVGRLLAGALADLGGWRLAVGGIAVLGAACTAAVVVLLPPSRRFVAAQPGLETVARSARAVLTDPVLLGLYLLAALLMGAFVAVFNALGFRLEAPPYALSAALAGLVFLVYAFGSVASTTAGRLADRHGRRAVVPVAVVVMLAGLLGTAASPLVLVVLALAVMTVGFFAAHGVASGWVAARARAGGRATAQAASTYLFAYYVGSSVVGAAAGRAWTSSGWTGVLVLTAALVVLGCGVALLLARSTSLLQPGNPPVGG</sequence>
<feature type="transmembrane region" description="Helical" evidence="8">
    <location>
        <begin position="20"/>
        <end position="44"/>
    </location>
</feature>
<dbReference type="PROSITE" id="PS50850">
    <property type="entry name" value="MFS"/>
    <property type="match status" value="1"/>
</dbReference>
<organism evidence="10 11">
    <name type="scientific">Friedmanniella luteola</name>
    <dbReference type="NCBI Taxonomy" id="546871"/>
    <lineage>
        <taxon>Bacteria</taxon>
        <taxon>Bacillati</taxon>
        <taxon>Actinomycetota</taxon>
        <taxon>Actinomycetes</taxon>
        <taxon>Propionibacteriales</taxon>
        <taxon>Nocardioidaceae</taxon>
        <taxon>Friedmanniella</taxon>
    </lineage>
</organism>
<dbReference type="EMBL" id="LT629749">
    <property type="protein sequence ID" value="SDR83991.1"/>
    <property type="molecule type" value="Genomic_DNA"/>
</dbReference>
<name>A0A1H1MB11_9ACTN</name>
<evidence type="ECO:0000256" key="6">
    <source>
        <dbReference type="ARBA" id="ARBA00022989"/>
    </source>
</evidence>
<feature type="transmembrane region" description="Helical" evidence="8">
    <location>
        <begin position="86"/>
        <end position="103"/>
    </location>
</feature>
<dbReference type="PANTHER" id="PTHR43271:SF1">
    <property type="entry name" value="INNER MEMBRANE TRANSPORT PROTEIN YNFM"/>
    <property type="match status" value="1"/>
</dbReference>
<feature type="transmembrane region" description="Helical" evidence="8">
    <location>
        <begin position="223"/>
        <end position="246"/>
    </location>
</feature>
<evidence type="ECO:0000256" key="5">
    <source>
        <dbReference type="ARBA" id="ARBA00022692"/>
    </source>
</evidence>
<dbReference type="InterPro" id="IPR036259">
    <property type="entry name" value="MFS_trans_sf"/>
</dbReference>
<keyword evidence="3" id="KW-0813">Transport</keyword>
<protein>
    <submittedName>
        <fullName evidence="10">MFS transporter, YNFM family, putative membrane transport protein</fullName>
    </submittedName>
</protein>
<comment type="subcellular location">
    <subcellularLocation>
        <location evidence="1">Cell membrane</location>
        <topology evidence="1">Multi-pass membrane protein</topology>
    </subcellularLocation>
</comment>
<evidence type="ECO:0000256" key="4">
    <source>
        <dbReference type="ARBA" id="ARBA00022475"/>
    </source>
</evidence>
<dbReference type="GO" id="GO:0005886">
    <property type="term" value="C:plasma membrane"/>
    <property type="evidence" value="ECO:0007669"/>
    <property type="project" value="UniProtKB-SubCell"/>
</dbReference>
<dbReference type="InterPro" id="IPR020846">
    <property type="entry name" value="MFS_dom"/>
</dbReference>
<dbReference type="SUPFAM" id="SSF103473">
    <property type="entry name" value="MFS general substrate transporter"/>
    <property type="match status" value="1"/>
</dbReference>
<feature type="domain" description="Major facilitator superfamily (MFS) profile" evidence="9">
    <location>
        <begin position="1"/>
        <end position="372"/>
    </location>
</feature>
<evidence type="ECO:0000256" key="2">
    <source>
        <dbReference type="ARBA" id="ARBA00008335"/>
    </source>
</evidence>
<evidence type="ECO:0000256" key="1">
    <source>
        <dbReference type="ARBA" id="ARBA00004651"/>
    </source>
</evidence>
<evidence type="ECO:0000256" key="7">
    <source>
        <dbReference type="ARBA" id="ARBA00023136"/>
    </source>
</evidence>
<dbReference type="GO" id="GO:0022857">
    <property type="term" value="F:transmembrane transporter activity"/>
    <property type="evidence" value="ECO:0007669"/>
    <property type="project" value="InterPro"/>
</dbReference>
<feature type="transmembrane region" description="Helical" evidence="8">
    <location>
        <begin position="349"/>
        <end position="368"/>
    </location>
</feature>
<reference evidence="10 11" key="1">
    <citation type="submission" date="2016-10" db="EMBL/GenBank/DDBJ databases">
        <authorList>
            <person name="de Groot N.N."/>
        </authorList>
    </citation>
    <scope>NUCLEOTIDE SEQUENCE [LARGE SCALE GENOMIC DNA]</scope>
    <source>
        <strain evidence="10 11">DSM 21741</strain>
    </source>
</reference>
<comment type="similarity">
    <text evidence="2">Belongs to the major facilitator superfamily.</text>
</comment>
<dbReference type="Gene3D" id="1.20.1250.20">
    <property type="entry name" value="MFS general substrate transporter like domains"/>
    <property type="match status" value="1"/>
</dbReference>
<evidence type="ECO:0000313" key="10">
    <source>
        <dbReference type="EMBL" id="SDR83991.1"/>
    </source>
</evidence>
<evidence type="ECO:0000259" key="9">
    <source>
        <dbReference type="PROSITE" id="PS50850"/>
    </source>
</evidence>